<organism evidence="2 3">
    <name type="scientific">Streptomyces griseoloalbus</name>
    <dbReference type="NCBI Taxonomy" id="67303"/>
    <lineage>
        <taxon>Bacteria</taxon>
        <taxon>Bacillati</taxon>
        <taxon>Actinomycetota</taxon>
        <taxon>Actinomycetes</taxon>
        <taxon>Kitasatosporales</taxon>
        <taxon>Streptomycetaceae</taxon>
        <taxon>Streptomyces</taxon>
    </lineage>
</organism>
<protein>
    <submittedName>
        <fullName evidence="2">Outer membrane protein assembly factor BamB</fullName>
    </submittedName>
</protein>
<dbReference type="AlphaFoldDB" id="A0A7W8BWZ6"/>
<name>A0A7W8BWZ6_9ACTN</name>
<comment type="caution">
    <text evidence="2">The sequence shown here is derived from an EMBL/GenBank/DDBJ whole genome shotgun (WGS) entry which is preliminary data.</text>
</comment>
<dbReference type="InterPro" id="IPR002372">
    <property type="entry name" value="PQQ_rpt_dom"/>
</dbReference>
<evidence type="ECO:0000259" key="1">
    <source>
        <dbReference type="Pfam" id="PF13360"/>
    </source>
</evidence>
<feature type="domain" description="Pyrrolo-quinoline quinone repeat" evidence="1">
    <location>
        <begin position="221"/>
        <end position="321"/>
    </location>
</feature>
<dbReference type="SUPFAM" id="SSF50998">
    <property type="entry name" value="Quinoprotein alcohol dehydrogenase-like"/>
    <property type="match status" value="2"/>
</dbReference>
<evidence type="ECO:0000313" key="2">
    <source>
        <dbReference type="EMBL" id="MBB5129239.1"/>
    </source>
</evidence>
<dbReference type="InterPro" id="IPR011047">
    <property type="entry name" value="Quinoprotein_ADH-like_sf"/>
</dbReference>
<keyword evidence="3" id="KW-1185">Reference proteome</keyword>
<accession>A0A7W8BWZ6</accession>
<sequence length="577" mass="61456">MARLSSRTDLRAAGAGLLVIVLLVLLVGDGRTVGRPSGPPNTLEVAWSYVTTGRALDARDVPPALSDEALAIPVGRSVRVVETRSGQLLSIVDGFAEEAPDLGLSGGVLFLVDTQDHFKDTLRAYDPATGRELWHRRAAPRPDGKGAGDFVAGGVLLADWGPVVMDGDRVLALEPRTGAVRWNVRLDTHCANPHPYVDVPYRMAETSARLLLLRHCTGETAELQAVDERDGRSVWRKRLGPGKNISVSAADGAIGVRMDDEFRLLTEPGEEILRQAGFGYPLGEEQGVVYAGVGQKLRAFRADTGKPAWKRARPTTGFAFMKDGLIVEDTSTDGSYSGDGRWSAGDAAGQGPGASTFVALDGRRTASVPWPVAGTLLGASRELLVVRSEEAKGTRYTGLRPGHRAKDAARPVALGGSEPRHWPDACGLVDAGLLSELAPDYLALPGKQSRTLRGVRLPHPSVCRFATESGDGSDVFSVTVRWVAPDATAARTYAASAMPWGCAPSLGGCVTAEIEKPRSGAWLYTYRTGLESRPVAHATVVSGRYVLGVAAGEDEPAHRALVRRVALHLSERGGHRE</sequence>
<feature type="domain" description="Pyrrolo-quinoline quinone repeat" evidence="1">
    <location>
        <begin position="120"/>
        <end position="197"/>
    </location>
</feature>
<dbReference type="InterPro" id="IPR015943">
    <property type="entry name" value="WD40/YVTN_repeat-like_dom_sf"/>
</dbReference>
<evidence type="ECO:0000313" key="3">
    <source>
        <dbReference type="Proteomes" id="UP000568022"/>
    </source>
</evidence>
<dbReference type="Gene3D" id="2.130.10.10">
    <property type="entry name" value="YVTN repeat-like/Quinoprotein amine dehydrogenase"/>
    <property type="match status" value="1"/>
</dbReference>
<dbReference type="EMBL" id="JACHJE010000017">
    <property type="protein sequence ID" value="MBB5129239.1"/>
    <property type="molecule type" value="Genomic_DNA"/>
</dbReference>
<reference evidence="2 3" key="1">
    <citation type="submission" date="2020-08" db="EMBL/GenBank/DDBJ databases">
        <title>Genomic Encyclopedia of Type Strains, Phase III (KMG-III): the genomes of soil and plant-associated and newly described type strains.</title>
        <authorList>
            <person name="Whitman W."/>
        </authorList>
    </citation>
    <scope>NUCLEOTIDE SEQUENCE [LARGE SCALE GENOMIC DNA]</scope>
    <source>
        <strain evidence="2 3">CECT 3226</strain>
    </source>
</reference>
<proteinExistence type="predicted"/>
<gene>
    <name evidence="2" type="ORF">FHS32_006024</name>
</gene>
<dbReference type="SMART" id="SM00564">
    <property type="entry name" value="PQQ"/>
    <property type="match status" value="3"/>
</dbReference>
<dbReference type="InterPro" id="IPR018391">
    <property type="entry name" value="PQQ_b-propeller_rpt"/>
</dbReference>
<dbReference type="Proteomes" id="UP000568022">
    <property type="component" value="Unassembled WGS sequence"/>
</dbReference>
<dbReference type="Pfam" id="PF13360">
    <property type="entry name" value="PQQ_2"/>
    <property type="match status" value="2"/>
</dbReference>